<accession>A0AAV8UG93</accession>
<keyword evidence="2" id="KW-1185">Reference proteome</keyword>
<organism evidence="1 2">
    <name type="scientific">Rhodosorus marinus</name>
    <dbReference type="NCBI Taxonomy" id="101924"/>
    <lineage>
        <taxon>Eukaryota</taxon>
        <taxon>Rhodophyta</taxon>
        <taxon>Stylonematophyceae</taxon>
        <taxon>Stylonematales</taxon>
        <taxon>Stylonemataceae</taxon>
        <taxon>Rhodosorus</taxon>
    </lineage>
</organism>
<protein>
    <submittedName>
        <fullName evidence="1">Uncharacterized protein</fullName>
    </submittedName>
</protein>
<reference evidence="1 2" key="1">
    <citation type="journal article" date="2023" name="Nat. Commun.">
        <title>Origin of minicircular mitochondrial genomes in red algae.</title>
        <authorList>
            <person name="Lee Y."/>
            <person name="Cho C.H."/>
            <person name="Lee Y.M."/>
            <person name="Park S.I."/>
            <person name="Yang J.H."/>
            <person name="West J.A."/>
            <person name="Bhattacharya D."/>
            <person name="Yoon H.S."/>
        </authorList>
    </citation>
    <scope>NUCLEOTIDE SEQUENCE [LARGE SCALE GENOMIC DNA]</scope>
    <source>
        <strain evidence="1 2">CCMP1338</strain>
        <tissue evidence="1">Whole cell</tissue>
    </source>
</reference>
<gene>
    <name evidence="1" type="ORF">NDN08_000281</name>
</gene>
<dbReference type="EMBL" id="JAMWBK010000013">
    <property type="protein sequence ID" value="KAJ8900984.1"/>
    <property type="molecule type" value="Genomic_DNA"/>
</dbReference>
<evidence type="ECO:0000313" key="2">
    <source>
        <dbReference type="Proteomes" id="UP001157974"/>
    </source>
</evidence>
<comment type="caution">
    <text evidence="1">The sequence shown here is derived from an EMBL/GenBank/DDBJ whole genome shotgun (WGS) entry which is preliminary data.</text>
</comment>
<evidence type="ECO:0000313" key="1">
    <source>
        <dbReference type="EMBL" id="KAJ8900984.1"/>
    </source>
</evidence>
<sequence length="126" mass="14066">MTFRVEERYSLVSIRGGIFTKEEFIPEPVEYPNRRNVEKFLTKKGLPSGTPVNKLSLVICENEIEADDAGCCQAAPLFLIAHAIVKEADGEQLRAELNVEDDCTRRVAKGPDIAVCELFVVCNPRL</sequence>
<dbReference type="AlphaFoldDB" id="A0AAV8UG93"/>
<proteinExistence type="predicted"/>
<dbReference type="Proteomes" id="UP001157974">
    <property type="component" value="Unassembled WGS sequence"/>
</dbReference>
<name>A0AAV8UG93_9RHOD</name>